<keyword evidence="1" id="KW-0472">Membrane</keyword>
<evidence type="ECO:0000256" key="1">
    <source>
        <dbReference type="SAM" id="Phobius"/>
    </source>
</evidence>
<feature type="transmembrane region" description="Helical" evidence="1">
    <location>
        <begin position="189"/>
        <end position="209"/>
    </location>
</feature>
<feature type="chain" id="PRO_5032908652" description="PEP-CTERM protein-sorting domain-containing protein" evidence="2">
    <location>
        <begin position="26"/>
        <end position="213"/>
    </location>
</feature>
<organism evidence="3 4">
    <name type="scientific">Neoroseomonas alkaliterrae</name>
    <dbReference type="NCBI Taxonomy" id="1452450"/>
    <lineage>
        <taxon>Bacteria</taxon>
        <taxon>Pseudomonadati</taxon>
        <taxon>Pseudomonadota</taxon>
        <taxon>Alphaproteobacteria</taxon>
        <taxon>Acetobacterales</taxon>
        <taxon>Acetobacteraceae</taxon>
        <taxon>Neoroseomonas</taxon>
    </lineage>
</organism>
<gene>
    <name evidence="3" type="ORF">FHS88_000235</name>
</gene>
<dbReference type="RefSeq" id="WP_184480470.1">
    <property type="nucleotide sequence ID" value="NZ_JAAEDJ010000026.1"/>
</dbReference>
<evidence type="ECO:0000256" key="2">
    <source>
        <dbReference type="SAM" id="SignalP"/>
    </source>
</evidence>
<dbReference type="EMBL" id="JACIJE010000001">
    <property type="protein sequence ID" value="MBB5688125.1"/>
    <property type="molecule type" value="Genomic_DNA"/>
</dbReference>
<evidence type="ECO:0008006" key="5">
    <source>
        <dbReference type="Google" id="ProtNLM"/>
    </source>
</evidence>
<feature type="signal peptide" evidence="2">
    <location>
        <begin position="1"/>
        <end position="25"/>
    </location>
</feature>
<accession>A0A840XI04</accession>
<comment type="caution">
    <text evidence="3">The sequence shown here is derived from an EMBL/GenBank/DDBJ whole genome shotgun (WGS) entry which is preliminary data.</text>
</comment>
<keyword evidence="1" id="KW-0812">Transmembrane</keyword>
<proteinExistence type="predicted"/>
<name>A0A840XI04_9PROT</name>
<evidence type="ECO:0000313" key="3">
    <source>
        <dbReference type="EMBL" id="MBB5688125.1"/>
    </source>
</evidence>
<sequence>MNRLKLLAGAGLLALGLGVAAEGHAAPAWTFESTNINFTNGSWNFGNNFEVLSTVTVSGLGYYADPNTGNVAGNPVALFQCDNAACNTTGTLLASAVVDNSHPLTNFFRFVTIPAITLAPGFYQVVGVSNQDSYTWNTNGFATDPAIRYVANTWQTTGVGSQPFFMNFVQNDQTDGYWGPNLFLGAPTFVPTPGALALFGIGLLGLAGLRRRA</sequence>
<keyword evidence="2" id="KW-0732">Signal</keyword>
<dbReference type="AlphaFoldDB" id="A0A840XI04"/>
<dbReference type="Proteomes" id="UP000562254">
    <property type="component" value="Unassembled WGS sequence"/>
</dbReference>
<evidence type="ECO:0000313" key="4">
    <source>
        <dbReference type="Proteomes" id="UP000562254"/>
    </source>
</evidence>
<keyword evidence="1" id="KW-1133">Transmembrane helix</keyword>
<reference evidence="3 4" key="1">
    <citation type="submission" date="2020-08" db="EMBL/GenBank/DDBJ databases">
        <title>Genomic Encyclopedia of Type Strains, Phase IV (KMG-IV): sequencing the most valuable type-strain genomes for metagenomic binning, comparative biology and taxonomic classification.</title>
        <authorList>
            <person name="Goeker M."/>
        </authorList>
    </citation>
    <scope>NUCLEOTIDE SEQUENCE [LARGE SCALE GENOMIC DNA]</scope>
    <source>
        <strain evidence="3 4">DSM 25895</strain>
    </source>
</reference>
<keyword evidence="4" id="KW-1185">Reference proteome</keyword>
<protein>
    <recommendedName>
        <fullName evidence="5">PEP-CTERM protein-sorting domain-containing protein</fullName>
    </recommendedName>
</protein>